<feature type="coiled-coil region" evidence="1">
    <location>
        <begin position="405"/>
        <end position="455"/>
    </location>
</feature>
<evidence type="ECO:0000256" key="2">
    <source>
        <dbReference type="SAM" id="SignalP"/>
    </source>
</evidence>
<dbReference type="eggNOG" id="ENOG502RTNS">
    <property type="taxonomic scope" value="Eukaryota"/>
</dbReference>
<feature type="signal peptide" evidence="2">
    <location>
        <begin position="1"/>
        <end position="22"/>
    </location>
</feature>
<dbReference type="OrthoDB" id="7868211at2759"/>
<dbReference type="KEGG" id="dwi:26529735"/>
<sequence length="848" mass="88300">MQVTKSTFLLVALSLSVSSVLGNPKPFFGFGLLPDLGSLVGNAIHTGSDLAGNLLNSSANLAENFINKSASLAGDLINTKAGIDGKLLNASANLAGNFINKSASVAGDLIDAKAGLDGKLINAGANLAGNLVNSSANLAGNLLNSSANLAGNFINKSASVAGDLIDAKAGLDGKLINAGANLAGNLLNSSAHLAGNLLNSSANLAGNFINKSASVAGDLIDAKAGIDGQLLNASANLAGNLLNSSANLAGNFINKSASLAGDLINAKIGLDGKLLNASANLAGNFINKSASLAGNLIHTGADFVGHLLNSSSGLIKNAVDSKIALDKKVLNATSALGQDLAQLGLKLALGVHEAATQALKTFASNLASLIAGISHHNGTGNATDSLTHEALEKALQVLKNVSTSALQLEAQLASVTAKLEAAKLKYGREIQEKIVDWLREQVDRVENRTEEAEKISRAIQHHYANLIQNAVGKFVAQLALFEQSVERTIKVFNNATINLAHEVENALKNGFNSSALASALQALEEAPLKILALNGKTDEILALGQKAALKVSEIIAKFEAEKISIIGKFNAIIAENLGNLLKAGDNFINNLLNTSSLISEGNVTSNNSQNIASLGIQIALGLHEAANEAVLSFASNITSAIAAIQKELKNATTLAKRKTLSHALVILKKVGSAALQLESQFLNATHKIESAKLKFAQKIQKDILDWLKNQKSRVENATHGNGTEAADKIINDVLKRYGSLIHSSVEQFVAHLALYEHAIVKTISHFNNATFSIAHECQNSTSTAITSALNVLKRAPIKLVALETQTIEILNIGALTGLHVTAIINEFNAEKLIIIGNFSIIIANSVGQ</sequence>
<accession>A0A0Q9WQA5</accession>
<organism evidence="3 4">
    <name type="scientific">Drosophila willistoni</name>
    <name type="common">Fruit fly</name>
    <dbReference type="NCBI Taxonomy" id="7260"/>
    <lineage>
        <taxon>Eukaryota</taxon>
        <taxon>Metazoa</taxon>
        <taxon>Ecdysozoa</taxon>
        <taxon>Arthropoda</taxon>
        <taxon>Hexapoda</taxon>
        <taxon>Insecta</taxon>
        <taxon>Pterygota</taxon>
        <taxon>Neoptera</taxon>
        <taxon>Endopterygota</taxon>
        <taxon>Diptera</taxon>
        <taxon>Brachycera</taxon>
        <taxon>Muscomorpha</taxon>
        <taxon>Ephydroidea</taxon>
        <taxon>Drosophilidae</taxon>
        <taxon>Drosophila</taxon>
        <taxon>Sophophora</taxon>
    </lineage>
</organism>
<proteinExistence type="predicted"/>
<keyword evidence="2" id="KW-0732">Signal</keyword>
<evidence type="ECO:0000313" key="3">
    <source>
        <dbReference type="EMBL" id="KRF98383.1"/>
    </source>
</evidence>
<dbReference type="Proteomes" id="UP000007798">
    <property type="component" value="Unassembled WGS sequence"/>
</dbReference>
<name>A0A0Q9WQA5_DROWI</name>
<gene>
    <name evidence="3" type="primary">Dwil\GK27733</name>
    <name evidence="3" type="ORF">Dwil_GK27733</name>
</gene>
<dbReference type="InParanoid" id="A0A0Q9WQA5"/>
<keyword evidence="4" id="KW-1185">Reference proteome</keyword>
<evidence type="ECO:0000313" key="4">
    <source>
        <dbReference type="Proteomes" id="UP000007798"/>
    </source>
</evidence>
<reference evidence="3 4" key="1">
    <citation type="journal article" date="2007" name="Nature">
        <title>Evolution of genes and genomes on the Drosophila phylogeny.</title>
        <authorList>
            <consortium name="Drosophila 12 Genomes Consortium"/>
            <person name="Clark A.G."/>
            <person name="Eisen M.B."/>
            <person name="Smith D.R."/>
            <person name="Bergman C.M."/>
            <person name="Oliver B."/>
            <person name="Markow T.A."/>
            <person name="Kaufman T.C."/>
            <person name="Kellis M."/>
            <person name="Gelbart W."/>
            <person name="Iyer V.N."/>
            <person name="Pollard D.A."/>
            <person name="Sackton T.B."/>
            <person name="Larracuente A.M."/>
            <person name="Singh N.D."/>
            <person name="Abad J.P."/>
            <person name="Abt D.N."/>
            <person name="Adryan B."/>
            <person name="Aguade M."/>
            <person name="Akashi H."/>
            <person name="Anderson W.W."/>
            <person name="Aquadro C.F."/>
            <person name="Ardell D.H."/>
            <person name="Arguello R."/>
            <person name="Artieri C.G."/>
            <person name="Barbash D.A."/>
            <person name="Barker D."/>
            <person name="Barsanti P."/>
            <person name="Batterham P."/>
            <person name="Batzoglou S."/>
            <person name="Begun D."/>
            <person name="Bhutkar A."/>
            <person name="Blanco E."/>
            <person name="Bosak S.A."/>
            <person name="Bradley R.K."/>
            <person name="Brand A.D."/>
            <person name="Brent M.R."/>
            <person name="Brooks A.N."/>
            <person name="Brown R.H."/>
            <person name="Butlin R.K."/>
            <person name="Caggese C."/>
            <person name="Calvi B.R."/>
            <person name="Bernardo de Carvalho A."/>
            <person name="Caspi A."/>
            <person name="Castrezana S."/>
            <person name="Celniker S.E."/>
            <person name="Chang J.L."/>
            <person name="Chapple C."/>
            <person name="Chatterji S."/>
            <person name="Chinwalla A."/>
            <person name="Civetta A."/>
            <person name="Clifton S.W."/>
            <person name="Comeron J.M."/>
            <person name="Costello J.C."/>
            <person name="Coyne J.A."/>
            <person name="Daub J."/>
            <person name="David R.G."/>
            <person name="Delcher A.L."/>
            <person name="Delehaunty K."/>
            <person name="Do C.B."/>
            <person name="Ebling H."/>
            <person name="Edwards K."/>
            <person name="Eickbush T."/>
            <person name="Evans J.D."/>
            <person name="Filipski A."/>
            <person name="Findeiss S."/>
            <person name="Freyhult E."/>
            <person name="Fulton L."/>
            <person name="Fulton R."/>
            <person name="Garcia A.C."/>
            <person name="Gardiner A."/>
            <person name="Garfield D.A."/>
            <person name="Garvin B.E."/>
            <person name="Gibson G."/>
            <person name="Gilbert D."/>
            <person name="Gnerre S."/>
            <person name="Godfrey J."/>
            <person name="Good R."/>
            <person name="Gotea V."/>
            <person name="Gravely B."/>
            <person name="Greenberg A.J."/>
            <person name="Griffiths-Jones S."/>
            <person name="Gross S."/>
            <person name="Guigo R."/>
            <person name="Gustafson E.A."/>
            <person name="Haerty W."/>
            <person name="Hahn M.W."/>
            <person name="Halligan D.L."/>
            <person name="Halpern A.L."/>
            <person name="Halter G.M."/>
            <person name="Han M.V."/>
            <person name="Heger A."/>
            <person name="Hillier L."/>
            <person name="Hinrichs A.S."/>
            <person name="Holmes I."/>
            <person name="Hoskins R.A."/>
            <person name="Hubisz M.J."/>
            <person name="Hultmark D."/>
            <person name="Huntley M.A."/>
            <person name="Jaffe D.B."/>
            <person name="Jagadeeshan S."/>
            <person name="Jeck W.R."/>
            <person name="Johnson J."/>
            <person name="Jones C.D."/>
            <person name="Jordan W.C."/>
            <person name="Karpen G.H."/>
            <person name="Kataoka E."/>
            <person name="Keightley P.D."/>
            <person name="Kheradpour P."/>
            <person name="Kirkness E.F."/>
            <person name="Koerich L.B."/>
            <person name="Kristiansen K."/>
            <person name="Kudrna D."/>
            <person name="Kulathinal R.J."/>
            <person name="Kumar S."/>
            <person name="Kwok R."/>
            <person name="Lander E."/>
            <person name="Langley C.H."/>
            <person name="Lapoint R."/>
            <person name="Lazzaro B.P."/>
            <person name="Lee S.J."/>
            <person name="Levesque L."/>
            <person name="Li R."/>
            <person name="Lin C.F."/>
            <person name="Lin M.F."/>
            <person name="Lindblad-Toh K."/>
            <person name="Llopart A."/>
            <person name="Long M."/>
            <person name="Low L."/>
            <person name="Lozovsky E."/>
            <person name="Lu J."/>
            <person name="Luo M."/>
            <person name="Machado C.A."/>
            <person name="Makalowski W."/>
            <person name="Marzo M."/>
            <person name="Matsuda M."/>
            <person name="Matzkin L."/>
            <person name="McAllister B."/>
            <person name="McBride C.S."/>
            <person name="McKernan B."/>
            <person name="McKernan K."/>
            <person name="Mendez-Lago M."/>
            <person name="Minx P."/>
            <person name="Mollenhauer M.U."/>
            <person name="Montooth K."/>
            <person name="Mount S.M."/>
            <person name="Mu X."/>
            <person name="Myers E."/>
            <person name="Negre B."/>
            <person name="Newfeld S."/>
            <person name="Nielsen R."/>
            <person name="Noor M.A."/>
            <person name="O'Grady P."/>
            <person name="Pachter L."/>
            <person name="Papaceit M."/>
            <person name="Parisi M.J."/>
            <person name="Parisi M."/>
            <person name="Parts L."/>
            <person name="Pedersen J.S."/>
            <person name="Pesole G."/>
            <person name="Phillippy A.M."/>
            <person name="Ponting C.P."/>
            <person name="Pop M."/>
            <person name="Porcelli D."/>
            <person name="Powell J.R."/>
            <person name="Prohaska S."/>
            <person name="Pruitt K."/>
            <person name="Puig M."/>
            <person name="Quesneville H."/>
            <person name="Ram K.R."/>
            <person name="Rand D."/>
            <person name="Rasmussen M.D."/>
            <person name="Reed L.K."/>
            <person name="Reenan R."/>
            <person name="Reily A."/>
            <person name="Remington K.A."/>
            <person name="Rieger T.T."/>
            <person name="Ritchie M.G."/>
            <person name="Robin C."/>
            <person name="Rogers Y.H."/>
            <person name="Rohde C."/>
            <person name="Rozas J."/>
            <person name="Rubenfield M.J."/>
            <person name="Ruiz A."/>
            <person name="Russo S."/>
            <person name="Salzberg S.L."/>
            <person name="Sanchez-Gracia A."/>
            <person name="Saranga D.J."/>
            <person name="Sato H."/>
            <person name="Schaeffer S.W."/>
            <person name="Schatz M.C."/>
            <person name="Schlenke T."/>
            <person name="Schwartz R."/>
            <person name="Segarra C."/>
            <person name="Singh R.S."/>
            <person name="Sirot L."/>
            <person name="Sirota M."/>
            <person name="Sisneros N.B."/>
            <person name="Smith C.D."/>
            <person name="Smith T.F."/>
            <person name="Spieth J."/>
            <person name="Stage D.E."/>
            <person name="Stark A."/>
            <person name="Stephan W."/>
            <person name="Strausberg R.L."/>
            <person name="Strempel S."/>
            <person name="Sturgill D."/>
            <person name="Sutton G."/>
            <person name="Sutton G.G."/>
            <person name="Tao W."/>
            <person name="Teichmann S."/>
            <person name="Tobari Y.N."/>
            <person name="Tomimura Y."/>
            <person name="Tsolas J.M."/>
            <person name="Valente V.L."/>
            <person name="Venter E."/>
            <person name="Venter J.C."/>
            <person name="Vicario S."/>
            <person name="Vieira F.G."/>
            <person name="Vilella A.J."/>
            <person name="Villasante A."/>
            <person name="Walenz B."/>
            <person name="Wang J."/>
            <person name="Wasserman M."/>
            <person name="Watts T."/>
            <person name="Wilson D."/>
            <person name="Wilson R.K."/>
            <person name="Wing R.A."/>
            <person name="Wolfner M.F."/>
            <person name="Wong A."/>
            <person name="Wong G.K."/>
            <person name="Wu C.I."/>
            <person name="Wu G."/>
            <person name="Yamamoto D."/>
            <person name="Yang H.P."/>
            <person name="Yang S.P."/>
            <person name="Yorke J.A."/>
            <person name="Yoshida K."/>
            <person name="Zdobnov E."/>
            <person name="Zhang P."/>
            <person name="Zhang Y."/>
            <person name="Zimin A.V."/>
            <person name="Baldwin J."/>
            <person name="Abdouelleil A."/>
            <person name="Abdulkadir J."/>
            <person name="Abebe A."/>
            <person name="Abera B."/>
            <person name="Abreu J."/>
            <person name="Acer S.C."/>
            <person name="Aftuck L."/>
            <person name="Alexander A."/>
            <person name="An P."/>
            <person name="Anderson E."/>
            <person name="Anderson S."/>
            <person name="Arachi H."/>
            <person name="Azer M."/>
            <person name="Bachantsang P."/>
            <person name="Barry A."/>
            <person name="Bayul T."/>
            <person name="Berlin A."/>
            <person name="Bessette D."/>
            <person name="Bloom T."/>
            <person name="Blye J."/>
            <person name="Boguslavskiy L."/>
            <person name="Bonnet C."/>
            <person name="Boukhgalter B."/>
            <person name="Bourzgui I."/>
            <person name="Brown A."/>
            <person name="Cahill P."/>
            <person name="Channer S."/>
            <person name="Cheshatsang Y."/>
            <person name="Chuda L."/>
            <person name="Citroen M."/>
            <person name="Collymore A."/>
            <person name="Cooke P."/>
            <person name="Costello M."/>
            <person name="D'Aco K."/>
            <person name="Daza R."/>
            <person name="De Haan G."/>
            <person name="DeGray S."/>
            <person name="DeMaso C."/>
            <person name="Dhargay N."/>
            <person name="Dooley K."/>
            <person name="Dooley E."/>
            <person name="Doricent M."/>
            <person name="Dorje P."/>
            <person name="Dorjee K."/>
            <person name="Dupes A."/>
            <person name="Elong R."/>
            <person name="Falk J."/>
            <person name="Farina A."/>
            <person name="Faro S."/>
            <person name="Ferguson D."/>
            <person name="Fisher S."/>
            <person name="Foley C.D."/>
            <person name="Franke A."/>
            <person name="Friedrich D."/>
            <person name="Gadbois L."/>
            <person name="Gearin G."/>
            <person name="Gearin C.R."/>
            <person name="Giannoukos G."/>
            <person name="Goode T."/>
            <person name="Graham J."/>
            <person name="Grandbois E."/>
            <person name="Grewal S."/>
            <person name="Gyaltsen K."/>
            <person name="Hafez N."/>
            <person name="Hagos B."/>
            <person name="Hall J."/>
            <person name="Henson C."/>
            <person name="Hollinger A."/>
            <person name="Honan T."/>
            <person name="Huard M.D."/>
            <person name="Hughes L."/>
            <person name="Hurhula B."/>
            <person name="Husby M.E."/>
            <person name="Kamat A."/>
            <person name="Kanga B."/>
            <person name="Kashin S."/>
            <person name="Khazanovich D."/>
            <person name="Kisner P."/>
            <person name="Lance K."/>
            <person name="Lara M."/>
            <person name="Lee W."/>
            <person name="Lennon N."/>
            <person name="Letendre F."/>
            <person name="LeVine R."/>
            <person name="Lipovsky A."/>
            <person name="Liu X."/>
            <person name="Liu J."/>
            <person name="Liu S."/>
            <person name="Lokyitsang T."/>
            <person name="Lokyitsang Y."/>
            <person name="Lubonja R."/>
            <person name="Lui A."/>
            <person name="MacDonald P."/>
            <person name="Magnisalis V."/>
            <person name="Maru K."/>
            <person name="Matthews C."/>
            <person name="McCusker W."/>
            <person name="McDonough S."/>
            <person name="Mehta T."/>
            <person name="Meldrim J."/>
            <person name="Meneus L."/>
            <person name="Mihai O."/>
            <person name="Mihalev A."/>
            <person name="Mihova T."/>
            <person name="Mittelman R."/>
            <person name="Mlenga V."/>
            <person name="Montmayeur A."/>
            <person name="Mulrain L."/>
            <person name="Navidi A."/>
            <person name="Naylor J."/>
            <person name="Negash T."/>
            <person name="Nguyen T."/>
            <person name="Nguyen N."/>
            <person name="Nicol R."/>
            <person name="Norbu C."/>
            <person name="Norbu N."/>
            <person name="Novod N."/>
            <person name="O'Neill B."/>
            <person name="Osman S."/>
            <person name="Markiewicz E."/>
            <person name="Oyono O.L."/>
            <person name="Patti C."/>
            <person name="Phunkhang P."/>
            <person name="Pierre F."/>
            <person name="Priest M."/>
            <person name="Raghuraman S."/>
            <person name="Rege F."/>
            <person name="Reyes R."/>
            <person name="Rise C."/>
            <person name="Rogov P."/>
            <person name="Ross K."/>
            <person name="Ryan E."/>
            <person name="Settipalli S."/>
            <person name="Shea T."/>
            <person name="Sherpa N."/>
            <person name="Shi L."/>
            <person name="Shih D."/>
            <person name="Sparrow T."/>
            <person name="Spaulding J."/>
            <person name="Stalker J."/>
            <person name="Stange-Thomann N."/>
            <person name="Stavropoulos S."/>
            <person name="Stone C."/>
            <person name="Strader C."/>
            <person name="Tesfaye S."/>
            <person name="Thomson T."/>
            <person name="Thoulutsang Y."/>
            <person name="Thoulutsang D."/>
            <person name="Topham K."/>
            <person name="Topping I."/>
            <person name="Tsamla T."/>
            <person name="Vassiliev H."/>
            <person name="Vo A."/>
            <person name="Wangchuk T."/>
            <person name="Wangdi T."/>
            <person name="Weiand M."/>
            <person name="Wilkinson J."/>
            <person name="Wilson A."/>
            <person name="Yadav S."/>
            <person name="Young G."/>
            <person name="Yu Q."/>
            <person name="Zembek L."/>
            <person name="Zhong D."/>
            <person name="Zimmer A."/>
            <person name="Zwirko Z."/>
            <person name="Jaffe D.B."/>
            <person name="Alvarez P."/>
            <person name="Brockman W."/>
            <person name="Butler J."/>
            <person name="Chin C."/>
            <person name="Gnerre S."/>
            <person name="Grabherr M."/>
            <person name="Kleber M."/>
            <person name="Mauceli E."/>
            <person name="MacCallum I."/>
        </authorList>
    </citation>
    <scope>NUCLEOTIDE SEQUENCE [LARGE SCALE GENOMIC DNA]</scope>
    <source>
        <strain evidence="4">Tucson 14030-0811.24</strain>
    </source>
</reference>
<evidence type="ECO:0000256" key="1">
    <source>
        <dbReference type="SAM" id="Coils"/>
    </source>
</evidence>
<dbReference type="AlphaFoldDB" id="A0A0Q9WQA5"/>
<keyword evidence="1" id="KW-0175">Coiled coil</keyword>
<protein>
    <submittedName>
        <fullName evidence="3">Uncharacterized protein, isoform A</fullName>
    </submittedName>
</protein>
<dbReference type="EMBL" id="CH963857">
    <property type="protein sequence ID" value="KRF98383.1"/>
    <property type="molecule type" value="Genomic_DNA"/>
</dbReference>
<feature type="chain" id="PRO_5006387055" evidence="2">
    <location>
        <begin position="23"/>
        <end position="848"/>
    </location>
</feature>